<organism evidence="7 8">
    <name type="scientific">Amborella trichopoda</name>
    <dbReference type="NCBI Taxonomy" id="13333"/>
    <lineage>
        <taxon>Eukaryota</taxon>
        <taxon>Viridiplantae</taxon>
        <taxon>Streptophyta</taxon>
        <taxon>Embryophyta</taxon>
        <taxon>Tracheophyta</taxon>
        <taxon>Spermatophyta</taxon>
        <taxon>Magnoliopsida</taxon>
        <taxon>Amborellales</taxon>
        <taxon>Amborellaceae</taxon>
        <taxon>Amborella</taxon>
    </lineage>
</organism>
<proteinExistence type="inferred from homology"/>
<dbReference type="Proteomes" id="UP000017836">
    <property type="component" value="Unassembled WGS sequence"/>
</dbReference>
<reference evidence="8" key="1">
    <citation type="journal article" date="2013" name="Science">
        <title>The Amborella genome and the evolution of flowering plants.</title>
        <authorList>
            <consortium name="Amborella Genome Project"/>
        </authorList>
    </citation>
    <scope>NUCLEOTIDE SEQUENCE [LARGE SCALE GENOMIC DNA]</scope>
</reference>
<dbReference type="GO" id="GO:0009908">
    <property type="term" value="P:flower development"/>
    <property type="evidence" value="ECO:0007669"/>
    <property type="project" value="UniProtKB-KW"/>
</dbReference>
<feature type="compositionally biased region" description="Basic and acidic residues" evidence="6">
    <location>
        <begin position="445"/>
        <end position="455"/>
    </location>
</feature>
<evidence type="ECO:0000256" key="4">
    <source>
        <dbReference type="RuleBase" id="RU364012"/>
    </source>
</evidence>
<comment type="similarity">
    <text evidence="1 4">Belongs to the Frigida family.</text>
</comment>
<sequence>MGSESNASLMEELRKAFSELEFHRNTTTNSSVDWKDLEQHFSSLESALKKKYEELEEKEKLYEARASENCEILAKREAEVTAKEEVFWERVQEKRNAAVAAIEEAREKVKALFEGPEEAMDEQESKVKNSKNVQSNAPICINENTSGKSGAPANTVASEIKPRPELKQFCEQMDAKGLLKFIAENRKVLAQIREELPVAIKDAFDPAQLVLDSLEGFYPQDQTAQPGDKKDAALQGQRRACILLMQSVAPVFGGNESSGDLPVITSEHKKKAMAVADEWRPKLTNFDADADNGNSLEAQAFLQLLSTFSIATEFDGDELCKLVLAVSRRRHTPELCRSLGLAYKMPGLIESLIISKKQIEAVNFAQAFNLTERFPPVPLLKSYLKDAKKDPQGNNGNASAASSQKDANSRELVALRAVIRCIEEHKLEEQYPLEQLQKRVNNLEKAKAQKKRTGESSKPQPKRAKAIGSVRQPSHVAVERQPTALDDRGLYRGGADPYSYPSNADPYSYPSNAATYNYSSMHSGYERPTQVLYTQPSLQQAYINPDGTGSAASYNPPSNYGVYYATAPQSSYHPSSYM</sequence>
<gene>
    <name evidence="7" type="ORF">AMTR_s00001p00273060</name>
</gene>
<evidence type="ECO:0000256" key="1">
    <source>
        <dbReference type="ARBA" id="ARBA00008956"/>
    </source>
</evidence>
<evidence type="ECO:0000256" key="3">
    <source>
        <dbReference type="ARBA" id="ARBA00023089"/>
    </source>
</evidence>
<dbReference type="Pfam" id="PF07899">
    <property type="entry name" value="Frigida"/>
    <property type="match status" value="1"/>
</dbReference>
<keyword evidence="8" id="KW-1185">Reference proteome</keyword>
<dbReference type="eggNOG" id="ENOG502QTGU">
    <property type="taxonomic scope" value="Eukaryota"/>
</dbReference>
<keyword evidence="3 4" id="KW-0287">Flowering</keyword>
<dbReference type="AlphaFoldDB" id="W1NML1"/>
<dbReference type="OrthoDB" id="1930990at2759"/>
<feature type="compositionally biased region" description="Polar residues" evidence="6">
    <location>
        <begin position="392"/>
        <end position="406"/>
    </location>
</feature>
<keyword evidence="2 4" id="KW-0221">Differentiation</keyword>
<name>W1NML1_AMBTC</name>
<dbReference type="HOGENOM" id="CLU_026883_2_1_1"/>
<dbReference type="OMA" id="YPHAGTI"/>
<protein>
    <recommendedName>
        <fullName evidence="4">FRIGIDA-like protein</fullName>
    </recommendedName>
</protein>
<evidence type="ECO:0000256" key="5">
    <source>
        <dbReference type="SAM" id="Coils"/>
    </source>
</evidence>
<dbReference type="EMBL" id="KI397142">
    <property type="protein sequence ID" value="ERM96713.1"/>
    <property type="molecule type" value="Genomic_DNA"/>
</dbReference>
<evidence type="ECO:0000256" key="2">
    <source>
        <dbReference type="ARBA" id="ARBA00022782"/>
    </source>
</evidence>
<keyword evidence="5" id="KW-0175">Coiled coil</keyword>
<evidence type="ECO:0000313" key="8">
    <source>
        <dbReference type="Proteomes" id="UP000017836"/>
    </source>
</evidence>
<feature type="region of interest" description="Disordered" evidence="6">
    <location>
        <begin position="445"/>
        <end position="478"/>
    </location>
</feature>
<feature type="region of interest" description="Disordered" evidence="6">
    <location>
        <begin position="386"/>
        <end position="406"/>
    </location>
</feature>
<dbReference type="Gramene" id="ERM96713">
    <property type="protein sequence ID" value="ERM96713"/>
    <property type="gene ID" value="AMTR_s00001p00273060"/>
</dbReference>
<dbReference type="GO" id="GO:0030154">
    <property type="term" value="P:cell differentiation"/>
    <property type="evidence" value="ECO:0007669"/>
    <property type="project" value="UniProtKB-KW"/>
</dbReference>
<dbReference type="InterPro" id="IPR012474">
    <property type="entry name" value="Frigida"/>
</dbReference>
<dbReference type="PANTHER" id="PTHR31791:SF41">
    <property type="entry name" value="FRIGIDA-LIKE PROTEIN"/>
    <property type="match status" value="1"/>
</dbReference>
<dbReference type="KEGG" id="atr:18424651"/>
<keyword evidence="4" id="KW-0217">Developmental protein</keyword>
<accession>W1NML1</accession>
<evidence type="ECO:0000256" key="6">
    <source>
        <dbReference type="SAM" id="MobiDB-lite"/>
    </source>
</evidence>
<feature type="coiled-coil region" evidence="5">
    <location>
        <begin position="6"/>
        <end position="108"/>
    </location>
</feature>
<dbReference type="PANTHER" id="PTHR31791">
    <property type="entry name" value="FRIGIDA-LIKE PROTEIN 3-RELATED"/>
    <property type="match status" value="1"/>
</dbReference>
<evidence type="ECO:0000313" key="7">
    <source>
        <dbReference type="EMBL" id="ERM96713.1"/>
    </source>
</evidence>